<evidence type="ECO:0000256" key="1">
    <source>
        <dbReference type="ARBA" id="ARBA00004651"/>
    </source>
</evidence>
<sequence length="942" mass="106925">MVDPFMFDDPCPEISKYLEATYHCTEGGLMWWHNYCARTTSYFFRSLFSVHVVIVVMCFSCSGRRECHFIVNNDFFIHDPCPGIKKYLDVTYACVVDDLNPLFDLIQCIKQTFLSVYLFTAHICTAQFKYAPLGNSSWRCTSEGFWSEFGPNTMECQSDWTIQRHDAFEETIKDQDASGIPELLRAMTSDTRRPMVAGDLPKLLDILDIVQDVVSREAWAKASQKLVNQLIVSVVHNTLRAKEVWHNWPLIKRQTFATRLLMCVERAMTSASVTILSSENYVQPLVMTEMSESIRTSAQQSNYFLFPSMALWAGENNVDSVDVPKEALEIFGIDRSRVYYASFANIGEEMEPAARKFPISEQLPNGVERSRRVISRVVGASIVLDGKSIKLPALPRPVIITFHHHPEALRRMSFPECSWWDFENFKWSSSGCFLQSHNVTHTICACNHMTHYAVLMDFVGHEISTTNSNLLTALTYGGCTLSIICLVATFLSFLIFVKGGGDRIFIHKNLCASLGIAELVFLVGIWRTEEKLECSIIAGFLLYFFLSALTWMSLEGYQLYQMLVEVFPSPRRRLTYFLIGYGLPAIITGAAAWYDRSGFGTHHHCWLRTDNLFILFFVVPAAFILLANTMFLFMTICIVYRHSKYIPCRHTSNQGMAIRTWVKGSMGLICLLGVTWTCGLLWIDDGHSIVMAYAFTIANSFQGLFIFLFHVVFSEKMRNDISRWCSTHPVFLCFSDDCRDVSKGRNNAHRETVSPSDRSGTGTESIYPTSEKMLTSPRGLKSSPHSSCFQQPLIHHYQRHPQINGTYDYATIAYGEMVPGHVMSQKAKYHHTNGAIYCPPYDQSLIRDYGENVDPIHQQEVFRNHHHRPPPDFSPPPPPANFCQQGTRHFTTTRPPSSKLSDDSAYSDGGSSSVLTTEITPSGATVLRMDLGRNQATNWRNV</sequence>
<comment type="subcellular location">
    <subcellularLocation>
        <location evidence="1">Cell membrane</location>
        <topology evidence="1">Multi-pass membrane protein</topology>
    </subcellularLocation>
</comment>
<dbReference type="SMART" id="SM00303">
    <property type="entry name" value="GPS"/>
    <property type="match status" value="1"/>
</dbReference>
<keyword evidence="10" id="KW-1015">Disulfide bond</keyword>
<evidence type="ECO:0000259" key="15">
    <source>
        <dbReference type="PROSITE" id="PS50228"/>
    </source>
</evidence>
<feature type="transmembrane region" description="Helical" evidence="13">
    <location>
        <begin position="534"/>
        <end position="554"/>
    </location>
</feature>
<reference evidence="18" key="2">
    <citation type="journal article" date="2016" name="Sci. Rep.">
        <title>Dictyocaulus viviparus genome, variome and transcriptome elucidate lungworm biology and support future intervention.</title>
        <authorList>
            <person name="McNulty S.N."/>
            <person name="Strube C."/>
            <person name="Rosa B.A."/>
            <person name="Martin J.C."/>
            <person name="Tyagi R."/>
            <person name="Choi Y.J."/>
            <person name="Wang Q."/>
            <person name="Hallsworth Pepin K."/>
            <person name="Zhang X."/>
            <person name="Ozersky P."/>
            <person name="Wilson R.K."/>
            <person name="Sternberg P.W."/>
            <person name="Gasser R.B."/>
            <person name="Mitreva M."/>
        </authorList>
    </citation>
    <scope>NUCLEOTIDE SEQUENCE [LARGE SCALE GENOMIC DNA]</scope>
    <source>
        <strain evidence="18">HannoverDv2000</strain>
    </source>
</reference>
<dbReference type="EMBL" id="KN716394">
    <property type="protein sequence ID" value="KJH45666.1"/>
    <property type="molecule type" value="Genomic_DNA"/>
</dbReference>
<gene>
    <name evidence="17" type="ORF">DICVIV_08282</name>
</gene>
<keyword evidence="11" id="KW-0675">Receptor</keyword>
<dbReference type="OrthoDB" id="1100386at2759"/>
<feature type="transmembrane region" description="Helical" evidence="13">
    <location>
        <begin position="614"/>
        <end position="640"/>
    </location>
</feature>
<dbReference type="PROSITE" id="PS50228">
    <property type="entry name" value="SUEL_LECTIN"/>
    <property type="match status" value="1"/>
</dbReference>
<dbReference type="STRING" id="29172.A0A0D8XTG0"/>
<evidence type="ECO:0000313" key="17">
    <source>
        <dbReference type="EMBL" id="KJH45666.1"/>
    </source>
</evidence>
<dbReference type="CDD" id="cd15440">
    <property type="entry name" value="7tmB2_latrophilin-like_invertebrate"/>
    <property type="match status" value="1"/>
</dbReference>
<keyword evidence="6" id="KW-0430">Lectin</keyword>
<evidence type="ECO:0000256" key="9">
    <source>
        <dbReference type="ARBA" id="ARBA00023136"/>
    </source>
</evidence>
<evidence type="ECO:0000256" key="6">
    <source>
        <dbReference type="ARBA" id="ARBA00022734"/>
    </source>
</evidence>
<feature type="compositionally biased region" description="Low complexity" evidence="12">
    <location>
        <begin position="903"/>
        <end position="913"/>
    </location>
</feature>
<feature type="transmembrane region" description="Helical" evidence="13">
    <location>
        <begin position="574"/>
        <end position="594"/>
    </location>
</feature>
<dbReference type="InterPro" id="IPR057244">
    <property type="entry name" value="GAIN_B"/>
</dbReference>
<feature type="region of interest" description="Disordered" evidence="12">
    <location>
        <begin position="864"/>
        <end position="917"/>
    </location>
</feature>
<evidence type="ECO:0000256" key="7">
    <source>
        <dbReference type="ARBA" id="ARBA00022989"/>
    </source>
</evidence>
<dbReference type="Gene3D" id="1.20.1070.10">
    <property type="entry name" value="Rhodopsin 7-helix transmembrane proteins"/>
    <property type="match status" value="1"/>
</dbReference>
<dbReference type="PANTHER" id="PTHR12011:SF467">
    <property type="entry name" value="LATROPHILIN-LIKE PROTEIN 1"/>
    <property type="match status" value="1"/>
</dbReference>
<evidence type="ECO:0000256" key="12">
    <source>
        <dbReference type="SAM" id="MobiDB-lite"/>
    </source>
</evidence>
<feature type="region of interest" description="Disordered" evidence="12">
    <location>
        <begin position="744"/>
        <end position="768"/>
    </location>
</feature>
<dbReference type="InterPro" id="IPR017981">
    <property type="entry name" value="GPCR_2-like_7TM"/>
</dbReference>
<dbReference type="GO" id="GO:0030246">
    <property type="term" value="F:carbohydrate binding"/>
    <property type="evidence" value="ECO:0007669"/>
    <property type="project" value="UniProtKB-KW"/>
</dbReference>
<keyword evidence="3" id="KW-1003">Cell membrane</keyword>
<dbReference type="PROSITE" id="PS50221">
    <property type="entry name" value="GAIN_B"/>
    <property type="match status" value="1"/>
</dbReference>
<feature type="transmembrane region" description="Helical" evidence="13">
    <location>
        <begin position="689"/>
        <end position="713"/>
    </location>
</feature>
<feature type="compositionally biased region" description="Polar residues" evidence="12">
    <location>
        <begin position="882"/>
        <end position="899"/>
    </location>
</feature>
<evidence type="ECO:0000256" key="2">
    <source>
        <dbReference type="ARBA" id="ARBA00010933"/>
    </source>
</evidence>
<dbReference type="Pfam" id="PF02140">
    <property type="entry name" value="SUEL_Lectin"/>
    <property type="match status" value="1"/>
</dbReference>
<dbReference type="InterPro" id="IPR000203">
    <property type="entry name" value="GPS"/>
</dbReference>
<keyword evidence="8" id="KW-0297">G-protein coupled receptor</keyword>
<keyword evidence="7 13" id="KW-1133">Transmembrane helix</keyword>
<evidence type="ECO:0000256" key="8">
    <source>
        <dbReference type="ARBA" id="ARBA00023040"/>
    </source>
</evidence>
<dbReference type="Pfam" id="PF01825">
    <property type="entry name" value="GPS"/>
    <property type="match status" value="1"/>
</dbReference>
<dbReference type="PRINTS" id="PR00249">
    <property type="entry name" value="GPCRSECRETIN"/>
</dbReference>
<dbReference type="GO" id="GO:0097264">
    <property type="term" value="P:self proteolysis"/>
    <property type="evidence" value="ECO:0007669"/>
    <property type="project" value="UniProtKB-ARBA"/>
</dbReference>
<proteinExistence type="inferred from homology"/>
<dbReference type="InterPro" id="IPR046338">
    <property type="entry name" value="GAIN_dom_sf"/>
</dbReference>
<dbReference type="FunFam" id="1.20.1070.10:FF:000352">
    <property type="entry name" value="Latrophilin-like protein 1"/>
    <property type="match status" value="1"/>
</dbReference>
<dbReference type="InterPro" id="IPR043159">
    <property type="entry name" value="Lectin_gal-bd_sf"/>
</dbReference>
<keyword evidence="8" id="KW-0807">Transducer</keyword>
<keyword evidence="9 13" id="KW-0472">Membrane</keyword>
<dbReference type="InterPro" id="IPR000922">
    <property type="entry name" value="Lectin_gal-bd_dom"/>
</dbReference>
<feature type="domain" description="GAIN-B" evidence="14">
    <location>
        <begin position="290"/>
        <end position="462"/>
    </location>
</feature>
<feature type="transmembrane region" description="Helical" evidence="13">
    <location>
        <begin position="509"/>
        <end position="528"/>
    </location>
</feature>
<dbReference type="GO" id="GO:0007166">
    <property type="term" value="P:cell surface receptor signaling pathway"/>
    <property type="evidence" value="ECO:0007669"/>
    <property type="project" value="InterPro"/>
</dbReference>
<dbReference type="InterPro" id="IPR000832">
    <property type="entry name" value="GPCR_2_secretin-like"/>
</dbReference>
<evidence type="ECO:0000256" key="10">
    <source>
        <dbReference type="ARBA" id="ARBA00023157"/>
    </source>
</evidence>
<feature type="domain" description="G-protein coupled receptors family 2 profile 2" evidence="16">
    <location>
        <begin position="471"/>
        <end position="714"/>
    </location>
</feature>
<evidence type="ECO:0000256" key="5">
    <source>
        <dbReference type="ARBA" id="ARBA00022729"/>
    </source>
</evidence>
<name>A0A0D8XTG0_DICVI</name>
<dbReference type="Pfam" id="PF16489">
    <property type="entry name" value="GAIN"/>
    <property type="match status" value="1"/>
</dbReference>
<keyword evidence="5" id="KW-0732">Signal</keyword>
<dbReference type="PROSITE" id="PS50261">
    <property type="entry name" value="G_PROTEIN_RECEP_F2_4"/>
    <property type="match status" value="1"/>
</dbReference>
<dbReference type="AlphaFoldDB" id="A0A0D8XTG0"/>
<evidence type="ECO:0000259" key="16">
    <source>
        <dbReference type="PROSITE" id="PS50261"/>
    </source>
</evidence>
<feature type="compositionally biased region" description="Pro residues" evidence="12">
    <location>
        <begin position="871"/>
        <end position="880"/>
    </location>
</feature>
<feature type="transmembrane region" description="Helical" evidence="13">
    <location>
        <begin position="661"/>
        <end position="683"/>
    </location>
</feature>
<dbReference type="Proteomes" id="UP000053766">
    <property type="component" value="Unassembled WGS sequence"/>
</dbReference>
<protein>
    <submittedName>
        <fullName evidence="17">Latrophilin/CL-1-like GPS domain protein</fullName>
    </submittedName>
</protein>
<evidence type="ECO:0000256" key="13">
    <source>
        <dbReference type="SAM" id="Phobius"/>
    </source>
</evidence>
<keyword evidence="4 13" id="KW-0812">Transmembrane</keyword>
<accession>A0A0D8XTG0</accession>
<dbReference type="InterPro" id="IPR032471">
    <property type="entry name" value="AGRL2-4_GAIN_subdom_A"/>
</dbReference>
<dbReference type="Pfam" id="PF00002">
    <property type="entry name" value="7tm_2"/>
    <property type="match status" value="1"/>
</dbReference>
<dbReference type="GO" id="GO:0004175">
    <property type="term" value="F:endopeptidase activity"/>
    <property type="evidence" value="ECO:0007669"/>
    <property type="project" value="UniProtKB-ARBA"/>
</dbReference>
<reference evidence="17 18" key="1">
    <citation type="submission" date="2013-11" db="EMBL/GenBank/DDBJ databases">
        <title>Draft genome of the bovine lungworm Dictyocaulus viviparus.</title>
        <authorList>
            <person name="Mitreva M."/>
        </authorList>
    </citation>
    <scope>NUCLEOTIDE SEQUENCE [LARGE SCALE GENOMIC DNA]</scope>
    <source>
        <strain evidence="17 18">HannoverDv2000</strain>
    </source>
</reference>
<dbReference type="GO" id="GO:0005886">
    <property type="term" value="C:plasma membrane"/>
    <property type="evidence" value="ECO:0007669"/>
    <property type="project" value="UniProtKB-SubCell"/>
</dbReference>
<dbReference type="GO" id="GO:0004930">
    <property type="term" value="F:G protein-coupled receptor activity"/>
    <property type="evidence" value="ECO:0007669"/>
    <property type="project" value="UniProtKB-KW"/>
</dbReference>
<dbReference type="InterPro" id="IPR048072">
    <property type="entry name" value="7tmB2_latrophilin-like"/>
</dbReference>
<organism evidence="17 18">
    <name type="scientific">Dictyocaulus viviparus</name>
    <name type="common">Bovine lungworm</name>
    <dbReference type="NCBI Taxonomy" id="29172"/>
    <lineage>
        <taxon>Eukaryota</taxon>
        <taxon>Metazoa</taxon>
        <taxon>Ecdysozoa</taxon>
        <taxon>Nematoda</taxon>
        <taxon>Chromadorea</taxon>
        <taxon>Rhabditida</taxon>
        <taxon>Rhabditina</taxon>
        <taxon>Rhabditomorpha</taxon>
        <taxon>Strongyloidea</taxon>
        <taxon>Metastrongylidae</taxon>
        <taxon>Dictyocaulus</taxon>
    </lineage>
</organism>
<dbReference type="Gene3D" id="2.60.120.740">
    <property type="match status" value="1"/>
</dbReference>
<evidence type="ECO:0000256" key="11">
    <source>
        <dbReference type="ARBA" id="ARBA00023170"/>
    </source>
</evidence>
<comment type="similarity">
    <text evidence="2">Belongs to the G-protein coupled receptor 2 family. LN-TM7 subfamily.</text>
</comment>
<evidence type="ECO:0000259" key="14">
    <source>
        <dbReference type="PROSITE" id="PS50221"/>
    </source>
</evidence>
<feature type="transmembrane region" description="Helical" evidence="13">
    <location>
        <begin position="473"/>
        <end position="497"/>
    </location>
</feature>
<feature type="domain" description="SUEL-type lectin" evidence="15">
    <location>
        <begin position="11"/>
        <end position="95"/>
    </location>
</feature>
<evidence type="ECO:0000313" key="18">
    <source>
        <dbReference type="Proteomes" id="UP000053766"/>
    </source>
</evidence>
<dbReference type="PANTHER" id="PTHR12011">
    <property type="entry name" value="ADHESION G-PROTEIN COUPLED RECEPTOR"/>
    <property type="match status" value="1"/>
</dbReference>
<evidence type="ECO:0000256" key="4">
    <source>
        <dbReference type="ARBA" id="ARBA00022692"/>
    </source>
</evidence>
<keyword evidence="18" id="KW-1185">Reference proteome</keyword>
<evidence type="ECO:0000256" key="3">
    <source>
        <dbReference type="ARBA" id="ARBA00022475"/>
    </source>
</evidence>
<dbReference type="Gene3D" id="2.60.220.50">
    <property type="match status" value="1"/>
</dbReference>
<feature type="compositionally biased region" description="Polar residues" evidence="12">
    <location>
        <begin position="753"/>
        <end position="768"/>
    </location>
</feature>